<dbReference type="PANTHER" id="PTHR30250:SF28">
    <property type="entry name" value="POLYSACCHARIDE BIOSYNTHESIS PROTEIN"/>
    <property type="match status" value="1"/>
</dbReference>
<organism evidence="9 10">
    <name type="scientific">Haloplanus litoreus</name>
    <dbReference type="NCBI Taxonomy" id="767515"/>
    <lineage>
        <taxon>Archaea</taxon>
        <taxon>Methanobacteriati</taxon>
        <taxon>Methanobacteriota</taxon>
        <taxon>Stenosarchaea group</taxon>
        <taxon>Halobacteria</taxon>
        <taxon>Halobacteriales</taxon>
        <taxon>Haloferacaceae</taxon>
        <taxon>Haloplanus</taxon>
    </lineage>
</organism>
<name>A0ABD5ZWF7_9EURY</name>
<dbReference type="RefSeq" id="WP_379702640.1">
    <property type="nucleotide sequence ID" value="NZ_JBHTAT010000001.1"/>
</dbReference>
<keyword evidence="4" id="KW-0133">Cell shape</keyword>
<dbReference type="GeneID" id="96952751"/>
<keyword evidence="10" id="KW-1185">Reference proteome</keyword>
<gene>
    <name evidence="9" type="ORF">ACFQKE_03835</name>
</gene>
<evidence type="ECO:0000256" key="7">
    <source>
        <dbReference type="ARBA" id="ARBA00023136"/>
    </source>
</evidence>
<sequence>MNVAKSSLKIFGARVCKAVCSFSAVVVFSREVGAAPLGTYYPFLALLGIVGLPAGLGLAHATQKRISEDDDSAAYLGTAIVLKLLPLLGVAAVSLAAGDYVNRFLGADLVTLFVATLLVSSVGDFALGVLRGELRVGETAILEVIRPLSWLVVGYLLYRQGYGVRALVYGYFVGSVLVATIGWWKVSTPVGRPTVEHARSLFEYARFSVISSIGGYFYSWTDVGVLTLFVVLGAGVTRADVGAYENAWRLSLVVTLFGKSIATTLFPQISRWDAEDATEKIESAIPTALLPSLLVVVPAFVGSIVLAKDLLGVLFGPEFVVAWLALIVLAGGKIPESVHILLTQALNAIDRPDLAAYASITSAGLNLLLNVVLIWQFGLVGAAVATTVSFALNTAIHAHYLTQFLELRLPFREAAWSVVASAVMGGAVYGVRTLIELETVVQLFAIILFGAAVYATLVLAYGPVRMEARRTLGPLLSEYSL</sequence>
<feature type="transmembrane region" description="Helical" evidence="8">
    <location>
        <begin position="288"/>
        <end position="307"/>
    </location>
</feature>
<feature type="transmembrane region" description="Helical" evidence="8">
    <location>
        <begin position="381"/>
        <end position="402"/>
    </location>
</feature>
<dbReference type="InterPro" id="IPR004268">
    <property type="entry name" value="MurJ"/>
</dbReference>
<keyword evidence="7 8" id="KW-0472">Membrane</keyword>
<feature type="transmembrane region" description="Helical" evidence="8">
    <location>
        <begin position="441"/>
        <end position="462"/>
    </location>
</feature>
<evidence type="ECO:0000256" key="2">
    <source>
        <dbReference type="ARBA" id="ARBA00022475"/>
    </source>
</evidence>
<feature type="transmembrane region" description="Helical" evidence="8">
    <location>
        <begin position="319"/>
        <end position="342"/>
    </location>
</feature>
<evidence type="ECO:0000256" key="5">
    <source>
        <dbReference type="ARBA" id="ARBA00022984"/>
    </source>
</evidence>
<keyword evidence="3 8" id="KW-0812">Transmembrane</keyword>
<feature type="transmembrane region" description="Helical" evidence="8">
    <location>
        <begin position="73"/>
        <end position="97"/>
    </location>
</feature>
<protein>
    <submittedName>
        <fullName evidence="9">Polysaccharide biosynthesis C-terminal domain-containing protein</fullName>
    </submittedName>
</protein>
<evidence type="ECO:0000313" key="9">
    <source>
        <dbReference type="EMBL" id="MFC7254437.1"/>
    </source>
</evidence>
<feature type="transmembrane region" description="Helical" evidence="8">
    <location>
        <begin position="164"/>
        <end position="184"/>
    </location>
</feature>
<evidence type="ECO:0000256" key="4">
    <source>
        <dbReference type="ARBA" id="ARBA00022960"/>
    </source>
</evidence>
<feature type="transmembrane region" description="Helical" evidence="8">
    <location>
        <begin position="44"/>
        <end position="61"/>
    </location>
</feature>
<dbReference type="GO" id="GO:0008360">
    <property type="term" value="P:regulation of cell shape"/>
    <property type="evidence" value="ECO:0007669"/>
    <property type="project" value="UniProtKB-KW"/>
</dbReference>
<keyword evidence="6 8" id="KW-1133">Transmembrane helix</keyword>
<dbReference type="InterPro" id="IPR050833">
    <property type="entry name" value="Poly_Biosynth_Transport"/>
</dbReference>
<dbReference type="EMBL" id="JBHTAT010000001">
    <property type="protein sequence ID" value="MFC7254437.1"/>
    <property type="molecule type" value="Genomic_DNA"/>
</dbReference>
<evidence type="ECO:0000313" key="10">
    <source>
        <dbReference type="Proteomes" id="UP001596434"/>
    </source>
</evidence>
<proteinExistence type="predicted"/>
<dbReference type="Pfam" id="PF03023">
    <property type="entry name" value="MurJ"/>
    <property type="match status" value="1"/>
</dbReference>
<evidence type="ECO:0000256" key="3">
    <source>
        <dbReference type="ARBA" id="ARBA00022692"/>
    </source>
</evidence>
<dbReference type="PANTHER" id="PTHR30250">
    <property type="entry name" value="PST FAMILY PREDICTED COLANIC ACID TRANSPORTER"/>
    <property type="match status" value="1"/>
</dbReference>
<reference evidence="9 10" key="1">
    <citation type="journal article" date="2019" name="Int. J. Syst. Evol. Microbiol.">
        <title>The Global Catalogue of Microorganisms (GCM) 10K type strain sequencing project: providing services to taxonomists for standard genome sequencing and annotation.</title>
        <authorList>
            <consortium name="The Broad Institute Genomics Platform"/>
            <consortium name="The Broad Institute Genome Sequencing Center for Infectious Disease"/>
            <person name="Wu L."/>
            <person name="Ma J."/>
        </authorList>
    </citation>
    <scope>NUCLEOTIDE SEQUENCE [LARGE SCALE GENOMIC DNA]</scope>
    <source>
        <strain evidence="9 10">GX21</strain>
    </source>
</reference>
<dbReference type="AlphaFoldDB" id="A0ABD5ZWF7"/>
<feature type="transmembrane region" description="Helical" evidence="8">
    <location>
        <begin position="216"/>
        <end position="236"/>
    </location>
</feature>
<feature type="transmembrane region" description="Helical" evidence="8">
    <location>
        <begin position="248"/>
        <end position="267"/>
    </location>
</feature>
<keyword evidence="5" id="KW-0573">Peptidoglycan synthesis</keyword>
<evidence type="ECO:0000256" key="6">
    <source>
        <dbReference type="ARBA" id="ARBA00022989"/>
    </source>
</evidence>
<comment type="caution">
    <text evidence="9">The sequence shown here is derived from an EMBL/GenBank/DDBJ whole genome shotgun (WGS) entry which is preliminary data.</text>
</comment>
<keyword evidence="2" id="KW-1003">Cell membrane</keyword>
<dbReference type="Proteomes" id="UP001596434">
    <property type="component" value="Unassembled WGS sequence"/>
</dbReference>
<feature type="transmembrane region" description="Helical" evidence="8">
    <location>
        <begin position="414"/>
        <end position="435"/>
    </location>
</feature>
<evidence type="ECO:0000256" key="1">
    <source>
        <dbReference type="ARBA" id="ARBA00004651"/>
    </source>
</evidence>
<feature type="transmembrane region" description="Helical" evidence="8">
    <location>
        <begin position="109"/>
        <end position="128"/>
    </location>
</feature>
<dbReference type="GO" id="GO:0005886">
    <property type="term" value="C:plasma membrane"/>
    <property type="evidence" value="ECO:0007669"/>
    <property type="project" value="UniProtKB-SubCell"/>
</dbReference>
<comment type="subcellular location">
    <subcellularLocation>
        <location evidence="1">Cell membrane</location>
        <topology evidence="1">Multi-pass membrane protein</topology>
    </subcellularLocation>
</comment>
<accession>A0ABD5ZWF7</accession>
<evidence type="ECO:0000256" key="8">
    <source>
        <dbReference type="SAM" id="Phobius"/>
    </source>
</evidence>